<gene>
    <name evidence="2" type="ORF">NTJ_07885</name>
</gene>
<organism evidence="2 3">
    <name type="scientific">Nesidiocoris tenuis</name>
    <dbReference type="NCBI Taxonomy" id="355587"/>
    <lineage>
        <taxon>Eukaryota</taxon>
        <taxon>Metazoa</taxon>
        <taxon>Ecdysozoa</taxon>
        <taxon>Arthropoda</taxon>
        <taxon>Hexapoda</taxon>
        <taxon>Insecta</taxon>
        <taxon>Pterygota</taxon>
        <taxon>Neoptera</taxon>
        <taxon>Paraneoptera</taxon>
        <taxon>Hemiptera</taxon>
        <taxon>Heteroptera</taxon>
        <taxon>Panheteroptera</taxon>
        <taxon>Cimicomorpha</taxon>
        <taxon>Miridae</taxon>
        <taxon>Dicyphina</taxon>
        <taxon>Nesidiocoris</taxon>
    </lineage>
</organism>
<dbReference type="Proteomes" id="UP001307889">
    <property type="component" value="Chromosome 6"/>
</dbReference>
<feature type="region of interest" description="Disordered" evidence="1">
    <location>
        <begin position="35"/>
        <end position="108"/>
    </location>
</feature>
<protein>
    <submittedName>
        <fullName evidence="2">Uncharacterized protein</fullName>
    </submittedName>
</protein>
<feature type="compositionally biased region" description="Basic and acidic residues" evidence="1">
    <location>
        <begin position="77"/>
        <end position="88"/>
    </location>
</feature>
<accession>A0ABN7ASA0</accession>
<evidence type="ECO:0000313" key="2">
    <source>
        <dbReference type="EMBL" id="BES95075.1"/>
    </source>
</evidence>
<keyword evidence="3" id="KW-1185">Reference proteome</keyword>
<reference evidence="2 3" key="1">
    <citation type="submission" date="2023-09" db="EMBL/GenBank/DDBJ databases">
        <title>Nesidiocoris tenuis whole genome shotgun sequence.</title>
        <authorList>
            <person name="Shibata T."/>
            <person name="Shimoda M."/>
            <person name="Kobayashi T."/>
            <person name="Uehara T."/>
        </authorList>
    </citation>
    <scope>NUCLEOTIDE SEQUENCE [LARGE SCALE GENOMIC DNA]</scope>
    <source>
        <strain evidence="2 3">Japan</strain>
    </source>
</reference>
<proteinExistence type="predicted"/>
<feature type="compositionally biased region" description="Basic and acidic residues" evidence="1">
    <location>
        <begin position="43"/>
        <end position="61"/>
    </location>
</feature>
<sequence length="133" mass="14388">MPSSLMRIPRRASRAKEGILAPTGFQILITQVSPSPQGVPIRRHTEDSAPRVLASRDRSCPGEEGPECGAECFQGRRAGEDGTRKESGRLAPPGSRAEEPVRSSAAGSHRIARLRVFQATPESKNILILIIHT</sequence>
<evidence type="ECO:0000256" key="1">
    <source>
        <dbReference type="SAM" id="MobiDB-lite"/>
    </source>
</evidence>
<dbReference type="EMBL" id="AP028914">
    <property type="protein sequence ID" value="BES95075.1"/>
    <property type="molecule type" value="Genomic_DNA"/>
</dbReference>
<evidence type="ECO:0000313" key="3">
    <source>
        <dbReference type="Proteomes" id="UP001307889"/>
    </source>
</evidence>
<name>A0ABN7ASA0_9HEMI</name>